<dbReference type="AlphaFoldDB" id="A0AAW1RCF6"/>
<sequence length="260" mass="29155">MDIGFPELHGPLGQHCLPYLGARRLTSLRRASRAMHELVNGPSHEAWTQAADDLLKPSSQPTAWQTGAEWQKAIRQEWQSQQAVRSANLRSTFRIESTSSKKFTGWLTSTLPDSCCYLLSRFKDGCLALLDPSQAAAQPLRIDVKPEAHYHAYIRPDGRLHVVELLFADLPGPAARGNDFDICWCIIDQSTGHVNHSERKHKWPVLCWKIRNIYHAASGKVLGLVDSSTLAIMSADNRKELASCKYQQPSRAEGQFWGLV</sequence>
<dbReference type="EMBL" id="JALJOS010000014">
    <property type="protein sequence ID" value="KAK9831171.1"/>
    <property type="molecule type" value="Genomic_DNA"/>
</dbReference>
<dbReference type="Proteomes" id="UP001438707">
    <property type="component" value="Unassembled WGS sequence"/>
</dbReference>
<organism evidence="1 2">
    <name type="scientific">Apatococcus lobatus</name>
    <dbReference type="NCBI Taxonomy" id="904363"/>
    <lineage>
        <taxon>Eukaryota</taxon>
        <taxon>Viridiplantae</taxon>
        <taxon>Chlorophyta</taxon>
        <taxon>core chlorophytes</taxon>
        <taxon>Trebouxiophyceae</taxon>
        <taxon>Chlorellales</taxon>
        <taxon>Chlorellaceae</taxon>
        <taxon>Apatococcus</taxon>
    </lineage>
</organism>
<protein>
    <recommendedName>
        <fullName evidence="3">F-box domain-containing protein</fullName>
    </recommendedName>
</protein>
<proteinExistence type="predicted"/>
<evidence type="ECO:0008006" key="3">
    <source>
        <dbReference type="Google" id="ProtNLM"/>
    </source>
</evidence>
<name>A0AAW1RCF6_9CHLO</name>
<comment type="caution">
    <text evidence="1">The sequence shown here is derived from an EMBL/GenBank/DDBJ whole genome shotgun (WGS) entry which is preliminary data.</text>
</comment>
<evidence type="ECO:0000313" key="1">
    <source>
        <dbReference type="EMBL" id="KAK9831171.1"/>
    </source>
</evidence>
<reference evidence="1 2" key="1">
    <citation type="journal article" date="2024" name="Nat. Commun.">
        <title>Phylogenomics reveals the evolutionary origins of lichenization in chlorophyte algae.</title>
        <authorList>
            <person name="Puginier C."/>
            <person name="Libourel C."/>
            <person name="Otte J."/>
            <person name="Skaloud P."/>
            <person name="Haon M."/>
            <person name="Grisel S."/>
            <person name="Petersen M."/>
            <person name="Berrin J.G."/>
            <person name="Delaux P.M."/>
            <person name="Dal Grande F."/>
            <person name="Keller J."/>
        </authorList>
    </citation>
    <scope>NUCLEOTIDE SEQUENCE [LARGE SCALE GENOMIC DNA]</scope>
    <source>
        <strain evidence="1 2">SAG 2145</strain>
    </source>
</reference>
<evidence type="ECO:0000313" key="2">
    <source>
        <dbReference type="Proteomes" id="UP001438707"/>
    </source>
</evidence>
<accession>A0AAW1RCF6</accession>
<gene>
    <name evidence="1" type="ORF">WJX74_005886</name>
</gene>
<keyword evidence="2" id="KW-1185">Reference proteome</keyword>